<proteinExistence type="predicted"/>
<dbReference type="Proteomes" id="UP001196565">
    <property type="component" value="Unassembled WGS sequence"/>
</dbReference>
<evidence type="ECO:0000313" key="2">
    <source>
        <dbReference type="Proteomes" id="UP001196565"/>
    </source>
</evidence>
<name>A0ABS7A9C7_9PROT</name>
<gene>
    <name evidence="1" type="ORF">KPL78_13660</name>
</gene>
<comment type="caution">
    <text evidence="1">The sequence shown here is derived from an EMBL/GenBank/DDBJ whole genome shotgun (WGS) entry which is preliminary data.</text>
</comment>
<sequence length="73" mass="7840">MVDPNEQEVAAMRAAGDIAGQFIETVGRSDMATWSAEDWRGFIEAICGAYVDSLVEQQISITTALHKVQGVPG</sequence>
<reference evidence="1 2" key="1">
    <citation type="submission" date="2021-07" db="EMBL/GenBank/DDBJ databases">
        <authorList>
            <person name="So Y."/>
        </authorList>
    </citation>
    <scope>NUCLEOTIDE SEQUENCE [LARGE SCALE GENOMIC DNA]</scope>
    <source>
        <strain evidence="1 2">HJA6</strain>
    </source>
</reference>
<dbReference type="InterPro" id="IPR045422">
    <property type="entry name" value="DUF6511"/>
</dbReference>
<evidence type="ECO:0000313" key="1">
    <source>
        <dbReference type="EMBL" id="MBW6398905.1"/>
    </source>
</evidence>
<dbReference type="RefSeq" id="WP_219763500.1">
    <property type="nucleotide sequence ID" value="NZ_JAHYBZ010000004.1"/>
</dbReference>
<protein>
    <submittedName>
        <fullName evidence="1">Uncharacterized protein</fullName>
    </submittedName>
</protein>
<keyword evidence="2" id="KW-1185">Reference proteome</keyword>
<accession>A0ABS7A9C7</accession>
<dbReference type="EMBL" id="JAHYBZ010000004">
    <property type="protein sequence ID" value="MBW6398905.1"/>
    <property type="molecule type" value="Genomic_DNA"/>
</dbReference>
<organism evidence="1 2">
    <name type="scientific">Roseomonas alba</name>
    <dbReference type="NCBI Taxonomy" id="2846776"/>
    <lineage>
        <taxon>Bacteria</taxon>
        <taxon>Pseudomonadati</taxon>
        <taxon>Pseudomonadota</taxon>
        <taxon>Alphaproteobacteria</taxon>
        <taxon>Acetobacterales</taxon>
        <taxon>Roseomonadaceae</taxon>
        <taxon>Roseomonas</taxon>
    </lineage>
</organism>
<dbReference type="Pfam" id="PF20121">
    <property type="entry name" value="DUF6511"/>
    <property type="match status" value="1"/>
</dbReference>